<evidence type="ECO:0008006" key="3">
    <source>
        <dbReference type="Google" id="ProtNLM"/>
    </source>
</evidence>
<accession>A0A8X6VRP2</accession>
<gene>
    <name evidence="1" type="ORF">TNCV_4127911</name>
</gene>
<protein>
    <recommendedName>
        <fullName evidence="3">MULE transposase domain-containing protein</fullName>
    </recommendedName>
</protein>
<dbReference type="EMBL" id="BMAU01021352">
    <property type="protein sequence ID" value="GFY19404.1"/>
    <property type="molecule type" value="Genomic_DNA"/>
</dbReference>
<organism evidence="1 2">
    <name type="scientific">Trichonephila clavipes</name>
    <name type="common">Golden silk orbweaver</name>
    <name type="synonym">Nephila clavipes</name>
    <dbReference type="NCBI Taxonomy" id="2585209"/>
    <lineage>
        <taxon>Eukaryota</taxon>
        <taxon>Metazoa</taxon>
        <taxon>Ecdysozoa</taxon>
        <taxon>Arthropoda</taxon>
        <taxon>Chelicerata</taxon>
        <taxon>Arachnida</taxon>
        <taxon>Araneae</taxon>
        <taxon>Araneomorphae</taxon>
        <taxon>Entelegynae</taxon>
        <taxon>Araneoidea</taxon>
        <taxon>Nephilidae</taxon>
        <taxon>Trichonephila</taxon>
    </lineage>
</organism>
<name>A0A8X6VRP2_TRICX</name>
<evidence type="ECO:0000313" key="1">
    <source>
        <dbReference type="EMBL" id="GFY19404.1"/>
    </source>
</evidence>
<evidence type="ECO:0000313" key="2">
    <source>
        <dbReference type="Proteomes" id="UP000887159"/>
    </source>
</evidence>
<reference evidence="1" key="1">
    <citation type="submission" date="2020-08" db="EMBL/GenBank/DDBJ databases">
        <title>Multicomponent nature underlies the extraordinary mechanical properties of spider dragline silk.</title>
        <authorList>
            <person name="Kono N."/>
            <person name="Nakamura H."/>
            <person name="Mori M."/>
            <person name="Yoshida Y."/>
            <person name="Ohtoshi R."/>
            <person name="Malay A.D."/>
            <person name="Moran D.A.P."/>
            <person name="Tomita M."/>
            <person name="Numata K."/>
            <person name="Arakawa K."/>
        </authorList>
    </citation>
    <scope>NUCLEOTIDE SEQUENCE</scope>
</reference>
<comment type="caution">
    <text evidence="1">The sequence shown here is derived from an EMBL/GenBank/DDBJ whole genome shotgun (WGS) entry which is preliminary data.</text>
</comment>
<sequence>MTDDTESFFNAWKTGFGISEKILFCTWHVDRIWRLSISRLITKKEIQVEAYKIVRSLLEETDEVAFDIILKEALKLFDEKDDMKEFKGYFEQSYIQCNMCKHIHFICSKNLNEINSTMQEERLSLDSRIIDDEMVICEDRKVLEKEAHVDNLRATSAWTEICKKEFQKNAYN</sequence>
<dbReference type="Proteomes" id="UP000887159">
    <property type="component" value="Unassembled WGS sequence"/>
</dbReference>
<keyword evidence="2" id="KW-1185">Reference proteome</keyword>
<proteinExistence type="predicted"/>
<dbReference type="AlphaFoldDB" id="A0A8X6VRP2"/>